<evidence type="ECO:0000256" key="5">
    <source>
        <dbReference type="ARBA" id="ARBA00022692"/>
    </source>
</evidence>
<dbReference type="InterPro" id="IPR012910">
    <property type="entry name" value="Plug_dom"/>
</dbReference>
<keyword evidence="9 11" id="KW-0472">Membrane</keyword>
<sequence length="757" mass="81655">MSTAHEALRVRRCGVLAFAVSLALAASPALSQDAADEGVAEERATSLDTVTVTATRRALDIDRVPVAVTAIGGDDLVAANVQDTQSLSMLAPSLVVTTSGSEAGGAVIRMRGIGTAASNPGLEGSVGVLVDGIYRSRSGLALTDLVDIDQIEVLRGPQSTLFGKNTSSGVINIQTKKPTFVNEGFVAASLGNFDSTVFSGAWSGPVVDDTLALRFSAQYNQRDGYVHNTFDGRDYNNRDRWLARAQALWTPTEDFSLRLIADAVQKRENCCAAPYTQYGATAAFLRLLGGTLPAYDGSYQVAFDAEVRSDVDEAGLSALMEWDLGWATLNGTLSYRDGKSLVMSDGDFSDVDIAVLTGDEGSAITRISEFTLRGQGERIDWMVGAYLGWEEVGFDGQTLFGALAGNYFLGVVPPAPVLPLYTVGTGLQQRRARQSGRTQALYTHNIVHFDHGIDLTLGLRHVREDKDGYGFSVSNSPSCTIPGLPAAARILCGVPLYSASYGDERTVGVASLAKNFDGGGSVYFTYSTGFKAGGINLDPANAVGGTAAFEPETVTSYELGLKKPLFDRRLFLRAALFRMDYDDVQLNTFDGLGFRISNEASARSQGVELEADWYLAPGYKLRGGYTYNKAEYGEDTFNAALHGRQITNAPKHTGLLGFDFDRQVGDKMLFGSIAARYQGEVNTGANLDPAKRQDAYTLVNARVGLRFRNDFEVSLWGNNLTDEYYNMVIFDSVAQAGSYNGYPGLPRTWGIDLRKRF</sequence>
<keyword evidence="8 12" id="KW-0798">TonB box</keyword>
<dbReference type="CDD" id="cd01347">
    <property type="entry name" value="ligand_gated_channel"/>
    <property type="match status" value="1"/>
</dbReference>
<feature type="domain" description="TonB-dependent receptor plug" evidence="16">
    <location>
        <begin position="62"/>
        <end position="170"/>
    </location>
</feature>
<dbReference type="Pfam" id="PF00593">
    <property type="entry name" value="TonB_dep_Rec_b-barrel"/>
    <property type="match status" value="1"/>
</dbReference>
<evidence type="ECO:0000256" key="13">
    <source>
        <dbReference type="RuleBase" id="RU003357"/>
    </source>
</evidence>
<dbReference type="SUPFAM" id="SSF56935">
    <property type="entry name" value="Porins"/>
    <property type="match status" value="1"/>
</dbReference>
<dbReference type="InterPro" id="IPR010916">
    <property type="entry name" value="TonB_box_CS"/>
</dbReference>
<dbReference type="EMBL" id="SMTF01000003">
    <property type="protein sequence ID" value="TDK26325.1"/>
    <property type="molecule type" value="Genomic_DNA"/>
</dbReference>
<evidence type="ECO:0000259" key="16">
    <source>
        <dbReference type="Pfam" id="PF07715"/>
    </source>
</evidence>
<dbReference type="PROSITE" id="PS00430">
    <property type="entry name" value="TONB_DEPENDENT_REC_1"/>
    <property type="match status" value="1"/>
</dbReference>
<evidence type="ECO:0000256" key="1">
    <source>
        <dbReference type="ARBA" id="ARBA00004571"/>
    </source>
</evidence>
<evidence type="ECO:0000256" key="10">
    <source>
        <dbReference type="ARBA" id="ARBA00023237"/>
    </source>
</evidence>
<gene>
    <name evidence="17" type="ORF">E2F46_06995</name>
</gene>
<dbReference type="PROSITE" id="PS52016">
    <property type="entry name" value="TONB_DEPENDENT_REC_3"/>
    <property type="match status" value="1"/>
</dbReference>
<evidence type="ECO:0000256" key="4">
    <source>
        <dbReference type="ARBA" id="ARBA00022496"/>
    </source>
</evidence>
<evidence type="ECO:0000256" key="12">
    <source>
        <dbReference type="PROSITE-ProRule" id="PRU10143"/>
    </source>
</evidence>
<keyword evidence="2 11" id="KW-0813">Transport</keyword>
<comment type="caution">
    <text evidence="17">The sequence shown here is derived from an EMBL/GenBank/DDBJ whole genome shotgun (WGS) entry which is preliminary data.</text>
</comment>
<comment type="subcellular location">
    <subcellularLocation>
        <location evidence="1 11">Cell outer membrane</location>
        <topology evidence="1 11">Multi-pass membrane protein</topology>
    </subcellularLocation>
</comment>
<keyword evidence="4" id="KW-0410">Iron transport</keyword>
<evidence type="ECO:0000313" key="17">
    <source>
        <dbReference type="EMBL" id="TDK26325.1"/>
    </source>
</evidence>
<dbReference type="Proteomes" id="UP000294796">
    <property type="component" value="Unassembled WGS sequence"/>
</dbReference>
<accession>A0A4R5TYN0</accession>
<dbReference type="GO" id="GO:0006826">
    <property type="term" value="P:iron ion transport"/>
    <property type="evidence" value="ECO:0007669"/>
    <property type="project" value="UniProtKB-KW"/>
</dbReference>
<dbReference type="InterPro" id="IPR036942">
    <property type="entry name" value="Beta-barrel_TonB_sf"/>
</dbReference>
<evidence type="ECO:0000256" key="9">
    <source>
        <dbReference type="ARBA" id="ARBA00023136"/>
    </source>
</evidence>
<feature type="domain" description="TonB-dependent receptor-like beta-barrel" evidence="15">
    <location>
        <begin position="291"/>
        <end position="720"/>
    </location>
</feature>
<evidence type="ECO:0000256" key="7">
    <source>
        <dbReference type="ARBA" id="ARBA00023065"/>
    </source>
</evidence>
<protein>
    <submittedName>
        <fullName evidence="17">TonB-dependent receptor</fullName>
    </submittedName>
</protein>
<evidence type="ECO:0000256" key="3">
    <source>
        <dbReference type="ARBA" id="ARBA00022452"/>
    </source>
</evidence>
<evidence type="ECO:0000256" key="6">
    <source>
        <dbReference type="ARBA" id="ARBA00023004"/>
    </source>
</evidence>
<dbReference type="AlphaFoldDB" id="A0A4R5TYN0"/>
<keyword evidence="7" id="KW-0406">Ion transport</keyword>
<proteinExistence type="inferred from homology"/>
<evidence type="ECO:0000313" key="18">
    <source>
        <dbReference type="Proteomes" id="UP000294796"/>
    </source>
</evidence>
<name>A0A4R5TYN0_9GAMM</name>
<keyword evidence="17" id="KW-0675">Receptor</keyword>
<dbReference type="Gene3D" id="2.40.170.20">
    <property type="entry name" value="TonB-dependent receptor, beta-barrel domain"/>
    <property type="match status" value="1"/>
</dbReference>
<dbReference type="InterPro" id="IPR039426">
    <property type="entry name" value="TonB-dep_rcpt-like"/>
</dbReference>
<organism evidence="17 18">
    <name type="scientific">Luteimonas aestuarii</name>
    <dbReference type="NCBI Taxonomy" id="453837"/>
    <lineage>
        <taxon>Bacteria</taxon>
        <taxon>Pseudomonadati</taxon>
        <taxon>Pseudomonadota</taxon>
        <taxon>Gammaproteobacteria</taxon>
        <taxon>Lysobacterales</taxon>
        <taxon>Lysobacteraceae</taxon>
        <taxon>Luteimonas</taxon>
    </lineage>
</organism>
<dbReference type="RefSeq" id="WP_133321344.1">
    <property type="nucleotide sequence ID" value="NZ_SMTF01000003.1"/>
</dbReference>
<evidence type="ECO:0000256" key="11">
    <source>
        <dbReference type="PROSITE-ProRule" id="PRU01360"/>
    </source>
</evidence>
<reference evidence="17 18" key="1">
    <citation type="submission" date="2019-03" db="EMBL/GenBank/DDBJ databases">
        <title>Luteimonas zhaokaii sp.nov., isolated from the rectal contents of Plateau pika in Yushu, Qinghai Province, China.</title>
        <authorList>
            <person name="Zhang G."/>
        </authorList>
    </citation>
    <scope>NUCLEOTIDE SEQUENCE [LARGE SCALE GENOMIC DNA]</scope>
    <source>
        <strain evidence="17 18">B9</strain>
    </source>
</reference>
<feature type="short sequence motif" description="TonB box" evidence="12">
    <location>
        <begin position="49"/>
        <end position="55"/>
    </location>
</feature>
<dbReference type="GO" id="GO:0009279">
    <property type="term" value="C:cell outer membrane"/>
    <property type="evidence" value="ECO:0007669"/>
    <property type="project" value="UniProtKB-SubCell"/>
</dbReference>
<evidence type="ECO:0000259" key="15">
    <source>
        <dbReference type="Pfam" id="PF00593"/>
    </source>
</evidence>
<evidence type="ECO:0000256" key="2">
    <source>
        <dbReference type="ARBA" id="ARBA00022448"/>
    </source>
</evidence>
<dbReference type="OrthoDB" id="127311at2"/>
<evidence type="ECO:0000256" key="8">
    <source>
        <dbReference type="ARBA" id="ARBA00023077"/>
    </source>
</evidence>
<keyword evidence="6" id="KW-0408">Iron</keyword>
<feature type="signal peptide" evidence="14">
    <location>
        <begin position="1"/>
        <end position="31"/>
    </location>
</feature>
<dbReference type="PANTHER" id="PTHR32552">
    <property type="entry name" value="FERRICHROME IRON RECEPTOR-RELATED"/>
    <property type="match status" value="1"/>
</dbReference>
<keyword evidence="5 11" id="KW-0812">Transmembrane</keyword>
<comment type="similarity">
    <text evidence="11 13">Belongs to the TonB-dependent receptor family.</text>
</comment>
<evidence type="ECO:0000256" key="14">
    <source>
        <dbReference type="SAM" id="SignalP"/>
    </source>
</evidence>
<keyword evidence="10 11" id="KW-0998">Cell outer membrane</keyword>
<keyword evidence="18" id="KW-1185">Reference proteome</keyword>
<keyword evidence="3 11" id="KW-1134">Transmembrane beta strand</keyword>
<dbReference type="PANTHER" id="PTHR32552:SF81">
    <property type="entry name" value="TONB-DEPENDENT OUTER MEMBRANE RECEPTOR"/>
    <property type="match status" value="1"/>
</dbReference>
<dbReference type="Pfam" id="PF07715">
    <property type="entry name" value="Plug"/>
    <property type="match status" value="1"/>
</dbReference>
<feature type="chain" id="PRO_5020742058" evidence="14">
    <location>
        <begin position="32"/>
        <end position="757"/>
    </location>
</feature>
<keyword evidence="14" id="KW-0732">Signal</keyword>
<dbReference type="InterPro" id="IPR000531">
    <property type="entry name" value="Beta-barrel_TonB"/>
</dbReference>